<feature type="region of interest" description="Disordered" evidence="1">
    <location>
        <begin position="1"/>
        <end position="60"/>
    </location>
</feature>
<protein>
    <submittedName>
        <fullName evidence="2">Uncharacterized protein</fullName>
    </submittedName>
</protein>
<accession>A0AAD3TYF3</accession>
<sequence length="78" mass="8698">MDANSNLHGFDTPDALPTHFDREQASMRTESLLRESATRAEDMAQGREPDKDGDDRRRSFNGGVEEMLNVLADCIASE</sequence>
<comment type="caution">
    <text evidence="2">The sequence shown here is derived from an EMBL/GenBank/DDBJ whole genome shotgun (WGS) entry which is preliminary data.</text>
</comment>
<reference evidence="2" key="1">
    <citation type="journal article" date="2023" name="BMC Genomics">
        <title>Chromosome-level genome assemblies of Cutaneotrichosporon spp. (Trichosporonales, Basidiomycota) reveal imbalanced evolution between nucleotide sequences and chromosome synteny.</title>
        <authorList>
            <person name="Kobayashi Y."/>
            <person name="Kayamori A."/>
            <person name="Aoki K."/>
            <person name="Shiwa Y."/>
            <person name="Matsutani M."/>
            <person name="Fujita N."/>
            <person name="Sugita T."/>
            <person name="Iwasaki W."/>
            <person name="Tanaka N."/>
            <person name="Takashima M."/>
        </authorList>
    </citation>
    <scope>NUCLEOTIDE SEQUENCE</scope>
    <source>
        <strain evidence="2">HIS016</strain>
    </source>
</reference>
<dbReference type="AlphaFoldDB" id="A0AAD3TYF3"/>
<feature type="compositionally biased region" description="Basic and acidic residues" evidence="1">
    <location>
        <begin position="19"/>
        <end position="58"/>
    </location>
</feature>
<dbReference type="Proteomes" id="UP001222932">
    <property type="component" value="Unassembled WGS sequence"/>
</dbReference>
<proteinExistence type="predicted"/>
<gene>
    <name evidence="2" type="ORF">CspeluHIS016_0602610</name>
</gene>
<evidence type="ECO:0000313" key="3">
    <source>
        <dbReference type="Proteomes" id="UP001222932"/>
    </source>
</evidence>
<evidence type="ECO:0000256" key="1">
    <source>
        <dbReference type="SAM" id="MobiDB-lite"/>
    </source>
</evidence>
<evidence type="ECO:0000313" key="2">
    <source>
        <dbReference type="EMBL" id="GMK58819.1"/>
    </source>
</evidence>
<keyword evidence="3" id="KW-1185">Reference proteome</keyword>
<organism evidence="2 3">
    <name type="scientific">Cutaneotrichosporon spelunceum</name>
    <dbReference type="NCBI Taxonomy" id="1672016"/>
    <lineage>
        <taxon>Eukaryota</taxon>
        <taxon>Fungi</taxon>
        <taxon>Dikarya</taxon>
        <taxon>Basidiomycota</taxon>
        <taxon>Agaricomycotina</taxon>
        <taxon>Tremellomycetes</taxon>
        <taxon>Trichosporonales</taxon>
        <taxon>Trichosporonaceae</taxon>
        <taxon>Cutaneotrichosporon</taxon>
    </lineage>
</organism>
<reference evidence="2" key="2">
    <citation type="submission" date="2023-06" db="EMBL/GenBank/DDBJ databases">
        <authorList>
            <person name="Kobayashi Y."/>
            <person name="Kayamori A."/>
            <person name="Aoki K."/>
            <person name="Shiwa Y."/>
            <person name="Fujita N."/>
            <person name="Sugita T."/>
            <person name="Iwasaki W."/>
            <person name="Tanaka N."/>
            <person name="Takashima M."/>
        </authorList>
    </citation>
    <scope>NUCLEOTIDE SEQUENCE</scope>
    <source>
        <strain evidence="2">HIS016</strain>
    </source>
</reference>
<name>A0AAD3TYF3_9TREE</name>
<dbReference type="EMBL" id="BTCM01000006">
    <property type="protein sequence ID" value="GMK58819.1"/>
    <property type="molecule type" value="Genomic_DNA"/>
</dbReference>